<dbReference type="Proteomes" id="UP001149163">
    <property type="component" value="Unassembled WGS sequence"/>
</dbReference>
<reference evidence="2" key="1">
    <citation type="submission" date="2022-11" db="EMBL/GenBank/DDBJ databases">
        <authorList>
            <person name="Petersen C."/>
        </authorList>
    </citation>
    <scope>NUCLEOTIDE SEQUENCE</scope>
    <source>
        <strain evidence="2">IBT 26290</strain>
    </source>
</reference>
<evidence type="ECO:0000313" key="2">
    <source>
        <dbReference type="EMBL" id="KAJ5152734.1"/>
    </source>
</evidence>
<gene>
    <name evidence="2" type="ORF">N7482_009212</name>
</gene>
<evidence type="ECO:0000313" key="3">
    <source>
        <dbReference type="Proteomes" id="UP001149163"/>
    </source>
</evidence>
<keyword evidence="3" id="KW-1185">Reference proteome</keyword>
<dbReference type="AlphaFoldDB" id="A0A9W9HPY5"/>
<dbReference type="GeneID" id="81430512"/>
<evidence type="ECO:0000256" key="1">
    <source>
        <dbReference type="SAM" id="MobiDB-lite"/>
    </source>
</evidence>
<proteinExistence type="predicted"/>
<sequence length="101" mass="11296">MDTLLGNLRKILGSRQERKERAKREEPRKHWASSSLALTERPVKGDLTPINAALAVAEFPLGWVLVGIVTAADRRLNSEEAEESSERGKKRPLLALPVKDR</sequence>
<feature type="compositionally biased region" description="Basic and acidic residues" evidence="1">
    <location>
        <begin position="15"/>
        <end position="29"/>
    </location>
</feature>
<name>A0A9W9HPY5_9EURO</name>
<dbReference type="EMBL" id="JAPQKN010000007">
    <property type="protein sequence ID" value="KAJ5152734.1"/>
    <property type="molecule type" value="Genomic_DNA"/>
</dbReference>
<accession>A0A9W9HPY5</accession>
<comment type="caution">
    <text evidence="2">The sequence shown here is derived from an EMBL/GenBank/DDBJ whole genome shotgun (WGS) entry which is preliminary data.</text>
</comment>
<feature type="region of interest" description="Disordered" evidence="1">
    <location>
        <begin position="76"/>
        <end position="101"/>
    </location>
</feature>
<protein>
    <submittedName>
        <fullName evidence="2">Uncharacterized protein</fullName>
    </submittedName>
</protein>
<organism evidence="2 3">
    <name type="scientific">Penicillium canariense</name>
    <dbReference type="NCBI Taxonomy" id="189055"/>
    <lineage>
        <taxon>Eukaryota</taxon>
        <taxon>Fungi</taxon>
        <taxon>Dikarya</taxon>
        <taxon>Ascomycota</taxon>
        <taxon>Pezizomycotina</taxon>
        <taxon>Eurotiomycetes</taxon>
        <taxon>Eurotiomycetidae</taxon>
        <taxon>Eurotiales</taxon>
        <taxon>Aspergillaceae</taxon>
        <taxon>Penicillium</taxon>
    </lineage>
</organism>
<dbReference type="RefSeq" id="XP_056539042.1">
    <property type="nucleotide sequence ID" value="XM_056691336.1"/>
</dbReference>
<reference evidence="2" key="2">
    <citation type="journal article" date="2023" name="IMA Fungus">
        <title>Comparative genomic study of the Penicillium genus elucidates a diverse pangenome and 15 lateral gene transfer events.</title>
        <authorList>
            <person name="Petersen C."/>
            <person name="Sorensen T."/>
            <person name="Nielsen M.R."/>
            <person name="Sondergaard T.E."/>
            <person name="Sorensen J.L."/>
            <person name="Fitzpatrick D.A."/>
            <person name="Frisvad J.C."/>
            <person name="Nielsen K.L."/>
        </authorList>
    </citation>
    <scope>NUCLEOTIDE SEQUENCE</scope>
    <source>
        <strain evidence="2">IBT 26290</strain>
    </source>
</reference>
<feature type="region of interest" description="Disordered" evidence="1">
    <location>
        <begin position="14"/>
        <end position="38"/>
    </location>
</feature>